<keyword evidence="2" id="KW-1185">Reference proteome</keyword>
<feature type="non-terminal residue" evidence="1">
    <location>
        <position position="68"/>
    </location>
</feature>
<dbReference type="AlphaFoldDB" id="A0AAV4P656"/>
<name>A0AAV4P656_CAEEX</name>
<reference evidence="1 2" key="1">
    <citation type="submission" date="2021-06" db="EMBL/GenBank/DDBJ databases">
        <title>Caerostris extrusa draft genome.</title>
        <authorList>
            <person name="Kono N."/>
            <person name="Arakawa K."/>
        </authorList>
    </citation>
    <scope>NUCLEOTIDE SEQUENCE [LARGE SCALE GENOMIC DNA]</scope>
</reference>
<dbReference type="EMBL" id="BPLR01021587">
    <property type="protein sequence ID" value="GIX91503.1"/>
    <property type="molecule type" value="Genomic_DNA"/>
</dbReference>
<comment type="caution">
    <text evidence="1">The sequence shown here is derived from an EMBL/GenBank/DDBJ whole genome shotgun (WGS) entry which is preliminary data.</text>
</comment>
<gene>
    <name evidence="1" type="ORF">CEXT_213381</name>
</gene>
<accession>A0AAV4P656</accession>
<protein>
    <submittedName>
        <fullName evidence="1">Uncharacterized protein</fullName>
    </submittedName>
</protein>
<proteinExistence type="predicted"/>
<evidence type="ECO:0000313" key="1">
    <source>
        <dbReference type="EMBL" id="GIX91503.1"/>
    </source>
</evidence>
<dbReference type="Proteomes" id="UP001054945">
    <property type="component" value="Unassembled WGS sequence"/>
</dbReference>
<sequence>MMKMDYIISVFFIAVVEEEGCGVTKRKCSANQYCLRPDVPVDYGVCVNYRTKSYDLHKRTSLPTSAGA</sequence>
<organism evidence="1 2">
    <name type="scientific">Caerostris extrusa</name>
    <name type="common">Bark spider</name>
    <name type="synonym">Caerostris bankana</name>
    <dbReference type="NCBI Taxonomy" id="172846"/>
    <lineage>
        <taxon>Eukaryota</taxon>
        <taxon>Metazoa</taxon>
        <taxon>Ecdysozoa</taxon>
        <taxon>Arthropoda</taxon>
        <taxon>Chelicerata</taxon>
        <taxon>Arachnida</taxon>
        <taxon>Araneae</taxon>
        <taxon>Araneomorphae</taxon>
        <taxon>Entelegynae</taxon>
        <taxon>Araneoidea</taxon>
        <taxon>Araneidae</taxon>
        <taxon>Caerostris</taxon>
    </lineage>
</organism>
<evidence type="ECO:0000313" key="2">
    <source>
        <dbReference type="Proteomes" id="UP001054945"/>
    </source>
</evidence>